<sequence>MQPRPWNQISQNISACFNNLMICNWLASGSMEEFLAVDAAKNAGQIIRSGFYNYKTKNVEHKGLEMKIDPKIRHCQRLYRVHSIRIRVKLGGQGKGSQWESKGSGMVDKFKDAVGSWLGKSSGMQTAKDSLGQSHGNDLGSANNVDG</sequence>
<gene>
    <name evidence="2" type="ORF">FPE_LOCUS18779</name>
</gene>
<dbReference type="Proteomes" id="UP000834106">
    <property type="component" value="Chromosome 11"/>
</dbReference>
<proteinExistence type="predicted"/>
<dbReference type="EMBL" id="OU503046">
    <property type="protein sequence ID" value="CAI9771349.1"/>
    <property type="molecule type" value="Genomic_DNA"/>
</dbReference>
<name>A0AAD1ZKS6_9LAMI</name>
<organism evidence="2 3">
    <name type="scientific">Fraxinus pennsylvanica</name>
    <dbReference type="NCBI Taxonomy" id="56036"/>
    <lineage>
        <taxon>Eukaryota</taxon>
        <taxon>Viridiplantae</taxon>
        <taxon>Streptophyta</taxon>
        <taxon>Embryophyta</taxon>
        <taxon>Tracheophyta</taxon>
        <taxon>Spermatophyta</taxon>
        <taxon>Magnoliopsida</taxon>
        <taxon>eudicotyledons</taxon>
        <taxon>Gunneridae</taxon>
        <taxon>Pentapetalae</taxon>
        <taxon>asterids</taxon>
        <taxon>lamiids</taxon>
        <taxon>Lamiales</taxon>
        <taxon>Oleaceae</taxon>
        <taxon>Oleeae</taxon>
        <taxon>Fraxinus</taxon>
    </lineage>
</organism>
<keyword evidence="3" id="KW-1185">Reference proteome</keyword>
<evidence type="ECO:0000256" key="1">
    <source>
        <dbReference type="SAM" id="MobiDB-lite"/>
    </source>
</evidence>
<evidence type="ECO:0000313" key="2">
    <source>
        <dbReference type="EMBL" id="CAI9771349.1"/>
    </source>
</evidence>
<protein>
    <submittedName>
        <fullName evidence="2">Uncharacterized protein</fullName>
    </submittedName>
</protein>
<accession>A0AAD1ZKS6</accession>
<dbReference type="AlphaFoldDB" id="A0AAD1ZKS6"/>
<feature type="compositionally biased region" description="Polar residues" evidence="1">
    <location>
        <begin position="122"/>
        <end position="147"/>
    </location>
</feature>
<evidence type="ECO:0000313" key="3">
    <source>
        <dbReference type="Proteomes" id="UP000834106"/>
    </source>
</evidence>
<feature type="region of interest" description="Disordered" evidence="1">
    <location>
        <begin position="121"/>
        <end position="147"/>
    </location>
</feature>
<reference evidence="2" key="1">
    <citation type="submission" date="2023-05" db="EMBL/GenBank/DDBJ databases">
        <authorList>
            <person name="Huff M."/>
        </authorList>
    </citation>
    <scope>NUCLEOTIDE SEQUENCE</scope>
</reference>